<feature type="transmembrane region" description="Helical" evidence="1">
    <location>
        <begin position="48"/>
        <end position="71"/>
    </location>
</feature>
<dbReference type="RefSeq" id="WP_147152855.1">
    <property type="nucleotide sequence ID" value="NZ_BKAJ01000091.1"/>
</dbReference>
<feature type="transmembrane region" description="Helical" evidence="1">
    <location>
        <begin position="6"/>
        <end position="27"/>
    </location>
</feature>
<keyword evidence="4" id="KW-1185">Reference proteome</keyword>
<reference evidence="3 4" key="1">
    <citation type="submission" date="2019-07" db="EMBL/GenBank/DDBJ databases">
        <title>Whole genome shotgun sequence of Reyranella soli NBRC 108950.</title>
        <authorList>
            <person name="Hosoyama A."/>
            <person name="Uohara A."/>
            <person name="Ohji S."/>
            <person name="Ichikawa N."/>
        </authorList>
    </citation>
    <scope>NUCLEOTIDE SEQUENCE [LARGE SCALE GENOMIC DNA]</scope>
    <source>
        <strain evidence="3 4">NBRC 108950</strain>
    </source>
</reference>
<proteinExistence type="predicted"/>
<evidence type="ECO:0000313" key="3">
    <source>
        <dbReference type="EMBL" id="GEP58021.1"/>
    </source>
</evidence>
<sequence>MIGNLALAAFMVGLTVVVHFAGLLLLIRLLRARGHRFRAHESAIGQGAAIVVVVLGLVGIHTAEIWLYAVVYFIQGALADFEAALYFSTTSFTTIGYGDVVLDKQWRLVSAIEGANGLLLFGWSTAFLFSVTARMRTLEHDWLEHPKQRRL</sequence>
<keyword evidence="1" id="KW-0472">Membrane</keyword>
<dbReference type="OrthoDB" id="2974133at2"/>
<accession>A0A512NGF3</accession>
<name>A0A512NGF3_9HYPH</name>
<keyword evidence="1" id="KW-1133">Transmembrane helix</keyword>
<dbReference type="EMBL" id="BKAJ01000091">
    <property type="protein sequence ID" value="GEP58021.1"/>
    <property type="molecule type" value="Genomic_DNA"/>
</dbReference>
<gene>
    <name evidence="3" type="ORF">RSO01_51870</name>
</gene>
<evidence type="ECO:0000313" key="4">
    <source>
        <dbReference type="Proteomes" id="UP000321058"/>
    </source>
</evidence>
<dbReference type="Gene3D" id="1.10.287.70">
    <property type="match status" value="1"/>
</dbReference>
<evidence type="ECO:0000259" key="2">
    <source>
        <dbReference type="Pfam" id="PF07885"/>
    </source>
</evidence>
<evidence type="ECO:0000256" key="1">
    <source>
        <dbReference type="SAM" id="Phobius"/>
    </source>
</evidence>
<organism evidence="3 4">
    <name type="scientific">Reyranella soli</name>
    <dbReference type="NCBI Taxonomy" id="1230389"/>
    <lineage>
        <taxon>Bacteria</taxon>
        <taxon>Pseudomonadati</taxon>
        <taxon>Pseudomonadota</taxon>
        <taxon>Alphaproteobacteria</taxon>
        <taxon>Hyphomicrobiales</taxon>
        <taxon>Reyranellaceae</taxon>
        <taxon>Reyranella</taxon>
    </lineage>
</organism>
<dbReference type="AlphaFoldDB" id="A0A512NGF3"/>
<dbReference type="InterPro" id="IPR013099">
    <property type="entry name" value="K_chnl_dom"/>
</dbReference>
<feature type="domain" description="Potassium channel" evidence="2">
    <location>
        <begin position="65"/>
        <end position="131"/>
    </location>
</feature>
<dbReference type="SUPFAM" id="SSF81324">
    <property type="entry name" value="Voltage-gated potassium channels"/>
    <property type="match status" value="1"/>
</dbReference>
<keyword evidence="1" id="KW-0812">Transmembrane</keyword>
<protein>
    <recommendedName>
        <fullName evidence="2">Potassium channel domain-containing protein</fullName>
    </recommendedName>
</protein>
<dbReference type="Proteomes" id="UP000321058">
    <property type="component" value="Unassembled WGS sequence"/>
</dbReference>
<dbReference type="Pfam" id="PF07885">
    <property type="entry name" value="Ion_trans_2"/>
    <property type="match status" value="1"/>
</dbReference>
<comment type="caution">
    <text evidence="3">The sequence shown here is derived from an EMBL/GenBank/DDBJ whole genome shotgun (WGS) entry which is preliminary data.</text>
</comment>
<feature type="transmembrane region" description="Helical" evidence="1">
    <location>
        <begin position="114"/>
        <end position="133"/>
    </location>
</feature>